<proteinExistence type="predicted"/>
<dbReference type="Gramene" id="KCW75604">
    <property type="protein sequence ID" value="KCW75604"/>
    <property type="gene ID" value="EUGRSUZ_E04343"/>
</dbReference>
<dbReference type="InParanoid" id="A0A059CBI8"/>
<reference evidence="2" key="1">
    <citation type="submission" date="2013-07" db="EMBL/GenBank/DDBJ databases">
        <title>The genome of Eucalyptus grandis.</title>
        <authorList>
            <person name="Schmutz J."/>
            <person name="Hayes R."/>
            <person name="Myburg A."/>
            <person name="Tuskan G."/>
            <person name="Grattapaglia D."/>
            <person name="Rokhsar D.S."/>
        </authorList>
    </citation>
    <scope>NUCLEOTIDE SEQUENCE</scope>
    <source>
        <tissue evidence="2">Leaf extractions</tissue>
    </source>
</reference>
<feature type="domain" description="Aminotransferase-like plant mobile" evidence="1">
    <location>
        <begin position="1"/>
        <end position="172"/>
    </location>
</feature>
<dbReference type="Pfam" id="PF10536">
    <property type="entry name" value="PMD"/>
    <property type="match status" value="1"/>
</dbReference>
<dbReference type="EMBL" id="KK198757">
    <property type="protein sequence ID" value="KCW75604.1"/>
    <property type="molecule type" value="Genomic_DNA"/>
</dbReference>
<evidence type="ECO:0000259" key="1">
    <source>
        <dbReference type="Pfam" id="PF10536"/>
    </source>
</evidence>
<dbReference type="STRING" id="71139.A0A059CBI8"/>
<evidence type="ECO:0000313" key="2">
    <source>
        <dbReference type="EMBL" id="KCW75604.1"/>
    </source>
</evidence>
<accession>A0A059CBI8</accession>
<sequence>MGLPVIGKPVTIGKDEASLDLEDEYVNSPSKRKIAISTLEGELDGEIGEGAKFIRMFLLYAFGVFLFPNSGRVVNGRYMSYLKNLDAIKEYAWGLALLEHLTICITERKDHHKTYIGGCLIFLQIWSFEHLDVARPKFQLNSLTFPRTCRWEESKTTTSKIKDEFERLTKNKVN</sequence>
<dbReference type="GO" id="GO:0010073">
    <property type="term" value="P:meristem maintenance"/>
    <property type="evidence" value="ECO:0007669"/>
    <property type="project" value="InterPro"/>
</dbReference>
<dbReference type="PANTHER" id="PTHR46033">
    <property type="entry name" value="PROTEIN MAIN-LIKE 2"/>
    <property type="match status" value="1"/>
</dbReference>
<dbReference type="OMA" id="EHLTICI"/>
<name>A0A059CBI8_EUCGR</name>
<gene>
    <name evidence="2" type="ORF">EUGRSUZ_E04343</name>
</gene>
<organism evidence="2">
    <name type="scientific">Eucalyptus grandis</name>
    <name type="common">Flooded gum</name>
    <dbReference type="NCBI Taxonomy" id="71139"/>
    <lineage>
        <taxon>Eukaryota</taxon>
        <taxon>Viridiplantae</taxon>
        <taxon>Streptophyta</taxon>
        <taxon>Embryophyta</taxon>
        <taxon>Tracheophyta</taxon>
        <taxon>Spermatophyta</taxon>
        <taxon>Magnoliopsida</taxon>
        <taxon>eudicotyledons</taxon>
        <taxon>Gunneridae</taxon>
        <taxon>Pentapetalae</taxon>
        <taxon>rosids</taxon>
        <taxon>malvids</taxon>
        <taxon>Myrtales</taxon>
        <taxon>Myrtaceae</taxon>
        <taxon>Myrtoideae</taxon>
        <taxon>Eucalypteae</taxon>
        <taxon>Eucalyptus</taxon>
    </lineage>
</organism>
<dbReference type="InterPro" id="IPR019557">
    <property type="entry name" value="AminoTfrase-like_pln_mobile"/>
</dbReference>
<dbReference type="InterPro" id="IPR044824">
    <property type="entry name" value="MAIN-like"/>
</dbReference>
<protein>
    <recommendedName>
        <fullName evidence="1">Aminotransferase-like plant mobile domain-containing protein</fullName>
    </recommendedName>
</protein>
<dbReference type="PANTHER" id="PTHR46033:SF8">
    <property type="entry name" value="PROTEIN MAINTENANCE OF MERISTEMS-LIKE"/>
    <property type="match status" value="1"/>
</dbReference>
<dbReference type="AlphaFoldDB" id="A0A059CBI8"/>